<dbReference type="GO" id="GO:0005524">
    <property type="term" value="F:ATP binding"/>
    <property type="evidence" value="ECO:0007669"/>
    <property type="project" value="UniProtKB-KW"/>
</dbReference>
<dbReference type="Gene3D" id="3.30.230.10">
    <property type="match status" value="1"/>
</dbReference>
<dbReference type="GO" id="GO:0004335">
    <property type="term" value="F:galactokinase activity"/>
    <property type="evidence" value="ECO:0007669"/>
    <property type="project" value="InterPro"/>
</dbReference>
<evidence type="ECO:0000259" key="6">
    <source>
        <dbReference type="Pfam" id="PF10509"/>
    </source>
</evidence>
<proteinExistence type="inferred from homology"/>
<organism evidence="7 8">
    <name type="scientific">Eubacterium ruminantium</name>
    <dbReference type="NCBI Taxonomy" id="42322"/>
    <lineage>
        <taxon>Bacteria</taxon>
        <taxon>Bacillati</taxon>
        <taxon>Bacillota</taxon>
        <taxon>Clostridia</taxon>
        <taxon>Eubacteriales</taxon>
        <taxon>Eubacteriaceae</taxon>
        <taxon>Eubacterium</taxon>
    </lineage>
</organism>
<dbReference type="GO" id="GO:0006012">
    <property type="term" value="P:galactose metabolic process"/>
    <property type="evidence" value="ECO:0007669"/>
    <property type="project" value="InterPro"/>
</dbReference>
<feature type="domain" description="GHMP kinase N-terminal" evidence="5">
    <location>
        <begin position="127"/>
        <end position="214"/>
    </location>
</feature>
<dbReference type="PIRSF" id="PIRSF000530">
    <property type="entry name" value="Galactokinase"/>
    <property type="match status" value="1"/>
</dbReference>
<dbReference type="PRINTS" id="PR00959">
    <property type="entry name" value="MEVGALKINASE"/>
</dbReference>
<dbReference type="PRINTS" id="PR00473">
    <property type="entry name" value="GALCTOKINASE"/>
</dbReference>
<evidence type="ECO:0000256" key="3">
    <source>
        <dbReference type="ARBA" id="ARBA00022777"/>
    </source>
</evidence>
<dbReference type="SUPFAM" id="SSF54211">
    <property type="entry name" value="Ribosomal protein S5 domain 2-like"/>
    <property type="match status" value="1"/>
</dbReference>
<reference evidence="7 8" key="1">
    <citation type="submission" date="2017-02" db="EMBL/GenBank/DDBJ databases">
        <authorList>
            <person name="Peterson S.W."/>
        </authorList>
    </citation>
    <scope>NUCLEOTIDE SEQUENCE [LARGE SCALE GENOMIC DNA]</scope>
    <source>
        <strain evidence="7 8">ATCC 17233</strain>
    </source>
</reference>
<dbReference type="InterPro" id="IPR014721">
    <property type="entry name" value="Ribsml_uS5_D2-typ_fold_subgr"/>
</dbReference>
<evidence type="ECO:0000313" key="7">
    <source>
        <dbReference type="EMBL" id="SJZ43012.1"/>
    </source>
</evidence>
<feature type="domain" description="Galactokinase N-terminal" evidence="6">
    <location>
        <begin position="43"/>
        <end position="90"/>
    </location>
</feature>
<keyword evidence="3 7" id="KW-0808">Transferase</keyword>
<dbReference type="EMBL" id="FUXA01000004">
    <property type="protein sequence ID" value="SJZ43012.1"/>
    <property type="molecule type" value="Genomic_DNA"/>
</dbReference>
<dbReference type="SUPFAM" id="SSF55060">
    <property type="entry name" value="GHMP Kinase, C-terminal domain"/>
    <property type="match status" value="1"/>
</dbReference>
<keyword evidence="4" id="KW-0067">ATP-binding</keyword>
<dbReference type="InterPro" id="IPR000705">
    <property type="entry name" value="Galactokinase"/>
</dbReference>
<dbReference type="Proteomes" id="UP000189857">
    <property type="component" value="Unassembled WGS sequence"/>
</dbReference>
<evidence type="ECO:0000313" key="8">
    <source>
        <dbReference type="Proteomes" id="UP000189857"/>
    </source>
</evidence>
<accession>A0A1T4KKQ5</accession>
<evidence type="ECO:0000256" key="2">
    <source>
        <dbReference type="ARBA" id="ARBA00022741"/>
    </source>
</evidence>
<dbReference type="Pfam" id="PF00288">
    <property type="entry name" value="GHMP_kinases_N"/>
    <property type="match status" value="1"/>
</dbReference>
<evidence type="ECO:0000256" key="4">
    <source>
        <dbReference type="ARBA" id="ARBA00022840"/>
    </source>
</evidence>
<keyword evidence="2" id="KW-0547">Nucleotide-binding</keyword>
<dbReference type="PANTHER" id="PTHR10457:SF7">
    <property type="entry name" value="GALACTOKINASE-RELATED"/>
    <property type="match status" value="1"/>
</dbReference>
<dbReference type="Gene3D" id="3.30.70.890">
    <property type="entry name" value="GHMP kinase, C-terminal domain"/>
    <property type="match status" value="1"/>
</dbReference>
<evidence type="ECO:0000259" key="5">
    <source>
        <dbReference type="Pfam" id="PF00288"/>
    </source>
</evidence>
<evidence type="ECO:0000256" key="1">
    <source>
        <dbReference type="ARBA" id="ARBA00006566"/>
    </source>
</evidence>
<dbReference type="InterPro" id="IPR006206">
    <property type="entry name" value="Mevalonate/galactokinase"/>
</dbReference>
<name>A0A1T4KKQ5_9FIRM</name>
<dbReference type="GO" id="GO:0005829">
    <property type="term" value="C:cytosol"/>
    <property type="evidence" value="ECO:0007669"/>
    <property type="project" value="TreeGrafter"/>
</dbReference>
<dbReference type="InterPro" id="IPR036554">
    <property type="entry name" value="GHMP_kinase_C_sf"/>
</dbReference>
<dbReference type="RefSeq" id="WP_078786117.1">
    <property type="nucleotide sequence ID" value="NZ_FMTO01000003.1"/>
</dbReference>
<dbReference type="OrthoDB" id="250531at2"/>
<comment type="similarity">
    <text evidence="1">Belongs to the GHMP kinase family. GalK subfamily.</text>
</comment>
<gene>
    <name evidence="7" type="ORF">SAMN02745110_00441</name>
</gene>
<sequence>MTNYCKLKEEIISKSLDNVLLEIYKDSSLIPYLQERFCTAIDRFHDIFHDDDIEIYSAPGRTEVGGNHTDHQHGRVLAASINKDAIAVVSAAENVKLLSSASDSIISININDLDKKDSEEGTTESLIRGVLAGLKKSGFKIGGFNAYVTSDVLIGAGLSSSAAFETLIGTIISGLYNNGEISPIEIAKIGQYAENVYFGKPCGLMDQMASSVGGLVTIDFKDPSTPIVEKVDFDLSSKGYSLCITDTKADHVNLTPDYAAVPEEMKKAAAVFGKEYLREVSPEEIFANISLIREKVSDRAALRALHFITENARVEEQVNALKNGDFSRFLKSVSASGDSSFKYLQNVYTNRDIDHQAVSIALAISDILLHKDNSHHGVARVHGGGFAGTIAAFVENDYVSTYKEKMDKTFGEGSCSILQIRPVGGIKLF</sequence>
<dbReference type="InterPro" id="IPR019539">
    <property type="entry name" value="GalKase_N"/>
</dbReference>
<protein>
    <submittedName>
        <fullName evidence="7">Galactokinase</fullName>
    </submittedName>
</protein>
<keyword evidence="3 7" id="KW-0418">Kinase</keyword>
<dbReference type="Pfam" id="PF10509">
    <property type="entry name" value="GalKase_gal_bdg"/>
    <property type="match status" value="1"/>
</dbReference>
<dbReference type="PANTHER" id="PTHR10457">
    <property type="entry name" value="MEVALONATE KINASE/GALACTOKINASE"/>
    <property type="match status" value="1"/>
</dbReference>
<dbReference type="AlphaFoldDB" id="A0A1T4KKQ5"/>
<dbReference type="InterPro" id="IPR006204">
    <property type="entry name" value="GHMP_kinase_N_dom"/>
</dbReference>
<keyword evidence="8" id="KW-1185">Reference proteome</keyword>
<dbReference type="InterPro" id="IPR020568">
    <property type="entry name" value="Ribosomal_Su5_D2-typ_SF"/>
</dbReference>